<dbReference type="RefSeq" id="WP_145182317.1">
    <property type="nucleotide sequence ID" value="NZ_CP036290.1"/>
</dbReference>
<dbReference type="InterPro" id="IPR053136">
    <property type="entry name" value="UTP_pyrophosphatase-like"/>
</dbReference>
<dbReference type="Gene3D" id="3.30.2010.10">
    <property type="entry name" value="Metalloproteases ('zincins'), catalytic domain"/>
    <property type="match status" value="1"/>
</dbReference>
<evidence type="ECO:0000313" key="3">
    <source>
        <dbReference type="Proteomes" id="UP000319342"/>
    </source>
</evidence>
<dbReference type="PANTHER" id="PTHR30399">
    <property type="entry name" value="UNCHARACTERIZED PROTEIN YGJP"/>
    <property type="match status" value="1"/>
</dbReference>
<gene>
    <name evidence="2" type="ORF">Pla163_02360</name>
</gene>
<dbReference type="CDD" id="cd07344">
    <property type="entry name" value="M48_yhfN_like"/>
    <property type="match status" value="1"/>
</dbReference>
<organism evidence="2 3">
    <name type="scientific">Rohdeia mirabilis</name>
    <dbReference type="NCBI Taxonomy" id="2528008"/>
    <lineage>
        <taxon>Bacteria</taxon>
        <taxon>Pseudomonadati</taxon>
        <taxon>Planctomycetota</taxon>
        <taxon>Planctomycetia</taxon>
        <taxon>Planctomycetia incertae sedis</taxon>
        <taxon>Rohdeia</taxon>
    </lineage>
</organism>
<protein>
    <recommendedName>
        <fullName evidence="1">YgjP-like metallopeptidase domain-containing protein</fullName>
    </recommendedName>
</protein>
<dbReference type="PANTHER" id="PTHR30399:SF1">
    <property type="entry name" value="UTP PYROPHOSPHATASE"/>
    <property type="match status" value="1"/>
</dbReference>
<sequence>MPTPPNLPLLTGYPETTLAPVRELLASGQLGARIAARYPDRHPYTTHKLLHGYVTELKQRHMKTAKPVSKVLYDDRLLVVEHALGLHTFRSRAHGAKLRALSEIRVAGLFKDVAPEFLRMIVVHELAHLREREHNKAFYRLCTSMEPEYHQFEFDLRLLLTAREVEGTVGNEAPRAEPR</sequence>
<proteinExistence type="predicted"/>
<dbReference type="AlphaFoldDB" id="A0A518CV80"/>
<dbReference type="Pfam" id="PF01863">
    <property type="entry name" value="YgjP-like"/>
    <property type="match status" value="1"/>
</dbReference>
<feature type="domain" description="YgjP-like metallopeptidase" evidence="1">
    <location>
        <begin position="114"/>
        <end position="153"/>
    </location>
</feature>
<reference evidence="2 3" key="1">
    <citation type="submission" date="2019-02" db="EMBL/GenBank/DDBJ databases">
        <title>Deep-cultivation of Planctomycetes and their phenomic and genomic characterization uncovers novel biology.</title>
        <authorList>
            <person name="Wiegand S."/>
            <person name="Jogler M."/>
            <person name="Boedeker C."/>
            <person name="Pinto D."/>
            <person name="Vollmers J."/>
            <person name="Rivas-Marin E."/>
            <person name="Kohn T."/>
            <person name="Peeters S.H."/>
            <person name="Heuer A."/>
            <person name="Rast P."/>
            <person name="Oberbeckmann S."/>
            <person name="Bunk B."/>
            <person name="Jeske O."/>
            <person name="Meyerdierks A."/>
            <person name="Storesund J.E."/>
            <person name="Kallscheuer N."/>
            <person name="Luecker S."/>
            <person name="Lage O.M."/>
            <person name="Pohl T."/>
            <person name="Merkel B.J."/>
            <person name="Hornburger P."/>
            <person name="Mueller R.-W."/>
            <person name="Bruemmer F."/>
            <person name="Labrenz M."/>
            <person name="Spormann A.M."/>
            <person name="Op den Camp H."/>
            <person name="Overmann J."/>
            <person name="Amann R."/>
            <person name="Jetten M.S.M."/>
            <person name="Mascher T."/>
            <person name="Medema M.H."/>
            <person name="Devos D.P."/>
            <person name="Kaster A.-K."/>
            <person name="Ovreas L."/>
            <person name="Rohde M."/>
            <person name="Galperin M.Y."/>
            <person name="Jogler C."/>
        </authorList>
    </citation>
    <scope>NUCLEOTIDE SEQUENCE [LARGE SCALE GENOMIC DNA]</scope>
    <source>
        <strain evidence="2 3">Pla163</strain>
    </source>
</reference>
<evidence type="ECO:0000259" key="1">
    <source>
        <dbReference type="Pfam" id="PF01863"/>
    </source>
</evidence>
<dbReference type="OrthoDB" id="581382at2"/>
<name>A0A518CV80_9BACT</name>
<dbReference type="Proteomes" id="UP000319342">
    <property type="component" value="Chromosome"/>
</dbReference>
<dbReference type="InterPro" id="IPR002725">
    <property type="entry name" value="YgjP-like_metallopeptidase"/>
</dbReference>
<accession>A0A518CV80</accession>
<keyword evidence="3" id="KW-1185">Reference proteome</keyword>
<evidence type="ECO:0000313" key="2">
    <source>
        <dbReference type="EMBL" id="QDU83139.1"/>
    </source>
</evidence>
<dbReference type="EMBL" id="CP036290">
    <property type="protein sequence ID" value="QDU83139.1"/>
    <property type="molecule type" value="Genomic_DNA"/>
</dbReference>